<protein>
    <submittedName>
        <fullName evidence="1">Uncharacterized protein</fullName>
    </submittedName>
</protein>
<keyword evidence="2" id="KW-1185">Reference proteome</keyword>
<dbReference type="RefSeq" id="WP_179828304.1">
    <property type="nucleotide sequence ID" value="NZ_JACCCO010000003.1"/>
</dbReference>
<sequence>MENLAPGLTAARAVVLRADRVDAYGRTQLSRMLAGRFERRSFDRVRWDAANAATAVNDTADNVMIGQKGAAKEPHPLDLRFEPELQALVNAADVTEPTAR</sequence>
<gene>
    <name evidence="1" type="ORF">HDA43_006523</name>
</gene>
<evidence type="ECO:0000313" key="1">
    <source>
        <dbReference type="EMBL" id="NYF44296.1"/>
    </source>
</evidence>
<dbReference type="Proteomes" id="UP000576393">
    <property type="component" value="Unassembled WGS sequence"/>
</dbReference>
<dbReference type="AlphaFoldDB" id="A0A852V885"/>
<accession>A0A852V885</accession>
<comment type="caution">
    <text evidence="1">The sequence shown here is derived from an EMBL/GenBank/DDBJ whole genome shotgun (WGS) entry which is preliminary data.</text>
</comment>
<proteinExistence type="predicted"/>
<organism evidence="1 2">
    <name type="scientific">Streptosporangium sandarakinum</name>
    <dbReference type="NCBI Taxonomy" id="1260955"/>
    <lineage>
        <taxon>Bacteria</taxon>
        <taxon>Bacillati</taxon>
        <taxon>Actinomycetota</taxon>
        <taxon>Actinomycetes</taxon>
        <taxon>Streptosporangiales</taxon>
        <taxon>Streptosporangiaceae</taxon>
        <taxon>Streptosporangium</taxon>
    </lineage>
</organism>
<name>A0A852V885_9ACTN</name>
<evidence type="ECO:0000313" key="2">
    <source>
        <dbReference type="Proteomes" id="UP000576393"/>
    </source>
</evidence>
<reference evidence="1 2" key="1">
    <citation type="submission" date="2020-07" db="EMBL/GenBank/DDBJ databases">
        <title>Sequencing the genomes of 1000 actinobacteria strains.</title>
        <authorList>
            <person name="Klenk H.-P."/>
        </authorList>
    </citation>
    <scope>NUCLEOTIDE SEQUENCE [LARGE SCALE GENOMIC DNA]</scope>
    <source>
        <strain evidence="1 2">DSM 45763</strain>
    </source>
</reference>
<dbReference type="EMBL" id="JACCCO010000003">
    <property type="protein sequence ID" value="NYF44296.1"/>
    <property type="molecule type" value="Genomic_DNA"/>
</dbReference>